<sequence>MLDVILKTAETLQVAAVAMSGSRTNSQAPQDEFQDYDVVYVVENLDELITDLS</sequence>
<name>I0T0A7_STRMT</name>
<reference evidence="1 2" key="1">
    <citation type="submission" date="2012-02" db="EMBL/GenBank/DDBJ databases">
        <authorList>
            <person name="Harkins D.M."/>
            <person name="Madupu R."/>
            <person name="Durkin A.S."/>
            <person name="Torralba M."/>
            <person name="Methe B."/>
            <person name="Sutton G.G."/>
            <person name="Nelson K.E."/>
        </authorList>
    </citation>
    <scope>NUCLEOTIDE SEQUENCE [LARGE SCALE GENOMIC DNA]</scope>
    <source>
        <strain evidence="1 2">SK575</strain>
    </source>
</reference>
<accession>I0T0A7</accession>
<gene>
    <name evidence="1" type="ORF">HMPREF1048_1848</name>
</gene>
<dbReference type="PATRIC" id="fig|1095736.3.peg.495"/>
<dbReference type="InterPro" id="IPR007530">
    <property type="entry name" value="Aminoglycoside_adenylylTfrase"/>
</dbReference>
<dbReference type="EMBL" id="AICU01000027">
    <property type="protein sequence ID" value="EID29060.1"/>
    <property type="molecule type" value="Genomic_DNA"/>
</dbReference>
<evidence type="ECO:0000313" key="1">
    <source>
        <dbReference type="EMBL" id="EID29060.1"/>
    </source>
</evidence>
<dbReference type="GO" id="GO:0016779">
    <property type="term" value="F:nucleotidyltransferase activity"/>
    <property type="evidence" value="ECO:0007669"/>
    <property type="project" value="UniProtKB-KW"/>
</dbReference>
<dbReference type="AlphaFoldDB" id="I0T0A7"/>
<keyword evidence="1" id="KW-0808">Transferase</keyword>
<protein>
    <submittedName>
        <fullName evidence="1">Streptomycin adenylyltransferase domain protein</fullName>
    </submittedName>
</protein>
<dbReference type="Gene3D" id="3.30.460.10">
    <property type="entry name" value="Beta Polymerase, domain 2"/>
    <property type="match status" value="1"/>
</dbReference>
<comment type="caution">
    <text evidence="1">The sequence shown here is derived from an EMBL/GenBank/DDBJ whole genome shotgun (WGS) entry which is preliminary data.</text>
</comment>
<evidence type="ECO:0000313" key="2">
    <source>
        <dbReference type="Proteomes" id="UP000005505"/>
    </source>
</evidence>
<dbReference type="Proteomes" id="UP000005505">
    <property type="component" value="Unassembled WGS sequence"/>
</dbReference>
<keyword evidence="1" id="KW-0548">Nucleotidyltransferase</keyword>
<dbReference type="InterPro" id="IPR043519">
    <property type="entry name" value="NT_sf"/>
</dbReference>
<dbReference type="SUPFAM" id="SSF81301">
    <property type="entry name" value="Nucleotidyltransferase"/>
    <property type="match status" value="1"/>
</dbReference>
<proteinExistence type="predicted"/>
<organism evidence="1 2">
    <name type="scientific">Streptococcus mitis SK575</name>
    <dbReference type="NCBI Taxonomy" id="1095736"/>
    <lineage>
        <taxon>Bacteria</taxon>
        <taxon>Bacillati</taxon>
        <taxon>Bacillota</taxon>
        <taxon>Bacilli</taxon>
        <taxon>Lactobacillales</taxon>
        <taxon>Streptococcaceae</taxon>
        <taxon>Streptococcus</taxon>
        <taxon>Streptococcus mitis group</taxon>
    </lineage>
</organism>
<dbReference type="Pfam" id="PF04439">
    <property type="entry name" value="Adenyl_transf"/>
    <property type="match status" value="1"/>
</dbReference>